<organism evidence="3 4">
    <name type="scientific">Apis cerana cerana</name>
    <name type="common">Oriental honeybee</name>
    <dbReference type="NCBI Taxonomy" id="94128"/>
    <lineage>
        <taxon>Eukaryota</taxon>
        <taxon>Metazoa</taxon>
        <taxon>Ecdysozoa</taxon>
        <taxon>Arthropoda</taxon>
        <taxon>Hexapoda</taxon>
        <taxon>Insecta</taxon>
        <taxon>Pterygota</taxon>
        <taxon>Neoptera</taxon>
        <taxon>Endopterygota</taxon>
        <taxon>Hymenoptera</taxon>
        <taxon>Apocrita</taxon>
        <taxon>Aculeata</taxon>
        <taxon>Apoidea</taxon>
        <taxon>Anthophila</taxon>
        <taxon>Apidae</taxon>
        <taxon>Apis</taxon>
    </lineage>
</organism>
<proteinExistence type="predicted"/>
<accession>A0A2A3EMC7</accession>
<dbReference type="AlphaFoldDB" id="A0A2A3EMC7"/>
<feature type="compositionally biased region" description="Polar residues" evidence="1">
    <location>
        <begin position="159"/>
        <end position="176"/>
    </location>
</feature>
<sequence length="273" mass="31500">MEYFVRFSILIISLQILQPHECSNLETETSSIPSSDISDLNAANRNSSYLMKSNNDTMYGILKNDSSLILKKEPSTYLKGNRSVSETCCKESVPSTSELSVIDTTKSVDKKLEQIEHARDETEEKDQKISVILEKSMQNSVLEPWNRIRRDNEEDNDPQENSNTPSQDNTSNQEMGTTTDECVYNECEILEEDTSTNKNTNEESSEQLDPAETDSTNIEDREQRNTRFSDESEDRSGLYPSWYREPSFDKRYWASYEREPSHHFIRIPVFPGK</sequence>
<gene>
    <name evidence="3" type="ORF">APICC_05108</name>
</gene>
<evidence type="ECO:0000256" key="1">
    <source>
        <dbReference type="SAM" id="MobiDB-lite"/>
    </source>
</evidence>
<evidence type="ECO:0000313" key="3">
    <source>
        <dbReference type="EMBL" id="PBC32878.1"/>
    </source>
</evidence>
<feature type="region of interest" description="Disordered" evidence="1">
    <location>
        <begin position="192"/>
        <end position="242"/>
    </location>
</feature>
<feature type="signal peptide" evidence="2">
    <location>
        <begin position="1"/>
        <end position="22"/>
    </location>
</feature>
<keyword evidence="2" id="KW-0732">Signal</keyword>
<evidence type="ECO:0000313" key="4">
    <source>
        <dbReference type="Proteomes" id="UP000242457"/>
    </source>
</evidence>
<feature type="chain" id="PRO_5013285668" evidence="2">
    <location>
        <begin position="23"/>
        <end position="273"/>
    </location>
</feature>
<feature type="region of interest" description="Disordered" evidence="1">
    <location>
        <begin position="151"/>
        <end position="176"/>
    </location>
</feature>
<dbReference type="Proteomes" id="UP000242457">
    <property type="component" value="Unassembled WGS sequence"/>
</dbReference>
<keyword evidence="4" id="KW-1185">Reference proteome</keyword>
<evidence type="ECO:0000256" key="2">
    <source>
        <dbReference type="SAM" id="SignalP"/>
    </source>
</evidence>
<feature type="compositionally biased region" description="Basic and acidic residues" evidence="1">
    <location>
        <begin position="218"/>
        <end position="236"/>
    </location>
</feature>
<name>A0A2A3EMC7_APICC</name>
<feature type="compositionally biased region" description="Acidic residues" evidence="1">
    <location>
        <begin position="203"/>
        <end position="212"/>
    </location>
</feature>
<dbReference type="EMBL" id="KZ288212">
    <property type="protein sequence ID" value="PBC32878.1"/>
    <property type="molecule type" value="Genomic_DNA"/>
</dbReference>
<protein>
    <submittedName>
        <fullName evidence="3">Uncharacterized protein</fullName>
    </submittedName>
</protein>
<dbReference type="OrthoDB" id="10454822at2759"/>
<reference evidence="3 4" key="1">
    <citation type="submission" date="2014-07" db="EMBL/GenBank/DDBJ databases">
        <title>Genomic and transcriptomic analysis on Apis cerana provide comprehensive insights into honey bee biology.</title>
        <authorList>
            <person name="Diao Q."/>
            <person name="Sun L."/>
            <person name="Zheng H."/>
            <person name="Zheng H."/>
            <person name="Xu S."/>
            <person name="Wang S."/>
            <person name="Zeng Z."/>
            <person name="Hu F."/>
            <person name="Su S."/>
            <person name="Wu J."/>
        </authorList>
    </citation>
    <scope>NUCLEOTIDE SEQUENCE [LARGE SCALE GENOMIC DNA]</scope>
    <source>
        <tissue evidence="3">Pupae without intestine</tissue>
    </source>
</reference>